<reference evidence="2 3" key="1">
    <citation type="submission" date="2023-10" db="EMBL/GenBank/DDBJ databases">
        <title>Genomes of two closely related lineages of the louse Polyplax serrata with different host specificities.</title>
        <authorList>
            <person name="Martinu J."/>
            <person name="Tarabai H."/>
            <person name="Stefka J."/>
            <person name="Hypsa V."/>
        </authorList>
    </citation>
    <scope>NUCLEOTIDE SEQUENCE [LARGE SCALE GENOMIC DNA]</scope>
    <source>
        <strain evidence="2">HR10_N</strain>
    </source>
</reference>
<comment type="caution">
    <text evidence="2">The sequence shown here is derived from an EMBL/GenBank/DDBJ whole genome shotgun (WGS) entry which is preliminary data.</text>
</comment>
<protein>
    <submittedName>
        <fullName evidence="2">Uncharacterized protein</fullName>
    </submittedName>
</protein>
<sequence length="85" mass="9120">MDKDMALEKRERGEDDDEDYNVGVVGVSGAVAAAACLCVVFCRPVGGWAWGGVEYNGNVRGFDEGDLEFTSSLEKLENSTITHCG</sequence>
<gene>
    <name evidence="2" type="ORF">RUM43_012719</name>
</gene>
<evidence type="ECO:0000313" key="3">
    <source>
        <dbReference type="Proteomes" id="UP001372834"/>
    </source>
</evidence>
<keyword evidence="1" id="KW-0472">Membrane</keyword>
<organism evidence="2 3">
    <name type="scientific">Polyplax serrata</name>
    <name type="common">Common mouse louse</name>
    <dbReference type="NCBI Taxonomy" id="468196"/>
    <lineage>
        <taxon>Eukaryota</taxon>
        <taxon>Metazoa</taxon>
        <taxon>Ecdysozoa</taxon>
        <taxon>Arthropoda</taxon>
        <taxon>Hexapoda</taxon>
        <taxon>Insecta</taxon>
        <taxon>Pterygota</taxon>
        <taxon>Neoptera</taxon>
        <taxon>Paraneoptera</taxon>
        <taxon>Psocodea</taxon>
        <taxon>Troctomorpha</taxon>
        <taxon>Phthiraptera</taxon>
        <taxon>Anoplura</taxon>
        <taxon>Polyplacidae</taxon>
        <taxon>Polyplax</taxon>
    </lineage>
</organism>
<evidence type="ECO:0000313" key="2">
    <source>
        <dbReference type="EMBL" id="KAK6632976.1"/>
    </source>
</evidence>
<dbReference type="Proteomes" id="UP001372834">
    <property type="component" value="Unassembled WGS sequence"/>
</dbReference>
<dbReference type="EMBL" id="JAWJWE010000006">
    <property type="protein sequence ID" value="KAK6632976.1"/>
    <property type="molecule type" value="Genomic_DNA"/>
</dbReference>
<feature type="transmembrane region" description="Helical" evidence="1">
    <location>
        <begin position="20"/>
        <end position="42"/>
    </location>
</feature>
<keyword evidence="1" id="KW-1133">Transmembrane helix</keyword>
<name>A0AAN8NYD1_POLSC</name>
<keyword evidence="1" id="KW-0812">Transmembrane</keyword>
<dbReference type="AlphaFoldDB" id="A0AAN8NYD1"/>
<evidence type="ECO:0000256" key="1">
    <source>
        <dbReference type="SAM" id="Phobius"/>
    </source>
</evidence>
<proteinExistence type="predicted"/>
<accession>A0AAN8NYD1</accession>